<reference evidence="2 3" key="1">
    <citation type="journal article" date="2015" name="Genome Biol. Evol.">
        <title>Phylogenomic analyses indicate that early fungi evolved digesting cell walls of algal ancestors of land plants.</title>
        <authorList>
            <person name="Chang Y."/>
            <person name="Wang S."/>
            <person name="Sekimoto S."/>
            <person name="Aerts A.L."/>
            <person name="Choi C."/>
            <person name="Clum A."/>
            <person name="LaButti K.M."/>
            <person name="Lindquist E.A."/>
            <person name="Yee Ngan C."/>
            <person name="Ohm R.A."/>
            <person name="Salamov A.A."/>
            <person name="Grigoriev I.V."/>
            <person name="Spatafora J.W."/>
            <person name="Berbee M.L."/>
        </authorList>
    </citation>
    <scope>NUCLEOTIDE SEQUENCE [LARGE SCALE GENOMIC DNA]</scope>
    <source>
        <strain evidence="2 3">JEL478</strain>
    </source>
</reference>
<accession>A0A139AKX9</accession>
<dbReference type="Proteomes" id="UP000070544">
    <property type="component" value="Unassembled WGS sequence"/>
</dbReference>
<evidence type="ECO:0000313" key="2">
    <source>
        <dbReference type="EMBL" id="KXS17452.1"/>
    </source>
</evidence>
<name>A0A139AKX9_GONPJ</name>
<keyword evidence="3" id="KW-1185">Reference proteome</keyword>
<protein>
    <submittedName>
        <fullName evidence="2">Uncharacterized protein</fullName>
    </submittedName>
</protein>
<dbReference type="AlphaFoldDB" id="A0A139AKX9"/>
<sequence length="130" mass="13911">MMDTSEGEDETTASPFFDSEEDGIAATPPRLPSPHSRHTSSRCDLRLAPPHTRPSRTPTRHDSASSISAPKSSPALRRISRPSSITRTAHFPTVKAARAAIVYGCVQDAMLAECAVECEDAANGPCGKHQ</sequence>
<evidence type="ECO:0000256" key="1">
    <source>
        <dbReference type="SAM" id="MobiDB-lite"/>
    </source>
</evidence>
<feature type="compositionally biased region" description="Acidic residues" evidence="1">
    <location>
        <begin position="1"/>
        <end position="11"/>
    </location>
</feature>
<feature type="compositionally biased region" description="Low complexity" evidence="1">
    <location>
        <begin position="64"/>
        <end position="84"/>
    </location>
</feature>
<evidence type="ECO:0000313" key="3">
    <source>
        <dbReference type="Proteomes" id="UP000070544"/>
    </source>
</evidence>
<organism evidence="2 3">
    <name type="scientific">Gonapodya prolifera (strain JEL478)</name>
    <name type="common">Monoblepharis prolifera</name>
    <dbReference type="NCBI Taxonomy" id="1344416"/>
    <lineage>
        <taxon>Eukaryota</taxon>
        <taxon>Fungi</taxon>
        <taxon>Fungi incertae sedis</taxon>
        <taxon>Chytridiomycota</taxon>
        <taxon>Chytridiomycota incertae sedis</taxon>
        <taxon>Monoblepharidomycetes</taxon>
        <taxon>Monoblepharidales</taxon>
        <taxon>Gonapodyaceae</taxon>
        <taxon>Gonapodya</taxon>
    </lineage>
</organism>
<dbReference type="EMBL" id="KQ965747">
    <property type="protein sequence ID" value="KXS17452.1"/>
    <property type="molecule type" value="Genomic_DNA"/>
</dbReference>
<feature type="region of interest" description="Disordered" evidence="1">
    <location>
        <begin position="1"/>
        <end position="84"/>
    </location>
</feature>
<proteinExistence type="predicted"/>
<gene>
    <name evidence="2" type="ORF">M427DRAFT_68531</name>
</gene>